<feature type="domain" description="Disease resistance R13L4/SHOC-2-like LRR" evidence="9">
    <location>
        <begin position="429"/>
        <end position="694"/>
    </location>
</feature>
<evidence type="ECO:0000256" key="5">
    <source>
        <dbReference type="ARBA" id="ARBA00022840"/>
    </source>
</evidence>
<organism evidence="10 11">
    <name type="scientific">Datura stramonium</name>
    <name type="common">Jimsonweed</name>
    <name type="synonym">Common thornapple</name>
    <dbReference type="NCBI Taxonomy" id="4076"/>
    <lineage>
        <taxon>Eukaryota</taxon>
        <taxon>Viridiplantae</taxon>
        <taxon>Streptophyta</taxon>
        <taxon>Embryophyta</taxon>
        <taxon>Tracheophyta</taxon>
        <taxon>Spermatophyta</taxon>
        <taxon>Magnoliopsida</taxon>
        <taxon>eudicotyledons</taxon>
        <taxon>Gunneridae</taxon>
        <taxon>Pentapetalae</taxon>
        <taxon>asterids</taxon>
        <taxon>lamiids</taxon>
        <taxon>Solanales</taxon>
        <taxon>Solanaceae</taxon>
        <taxon>Solanoideae</taxon>
        <taxon>Datureae</taxon>
        <taxon>Datura</taxon>
    </lineage>
</organism>
<dbReference type="InterPro" id="IPR058922">
    <property type="entry name" value="WHD_DRP"/>
</dbReference>
<dbReference type="Pfam" id="PF23559">
    <property type="entry name" value="WHD_DRP"/>
    <property type="match status" value="1"/>
</dbReference>
<evidence type="ECO:0000256" key="6">
    <source>
        <dbReference type="SAM" id="MobiDB-lite"/>
    </source>
</evidence>
<comment type="caution">
    <text evidence="10">The sequence shown here is derived from an EMBL/GenBank/DDBJ whole genome shotgun (WGS) entry which is preliminary data.</text>
</comment>
<dbReference type="PRINTS" id="PR00364">
    <property type="entry name" value="DISEASERSIST"/>
</dbReference>
<dbReference type="Gene3D" id="3.80.10.10">
    <property type="entry name" value="Ribonuclease Inhibitor"/>
    <property type="match status" value="1"/>
</dbReference>
<evidence type="ECO:0000256" key="4">
    <source>
        <dbReference type="ARBA" id="ARBA00022821"/>
    </source>
</evidence>
<dbReference type="InterPro" id="IPR002182">
    <property type="entry name" value="NB-ARC"/>
</dbReference>
<dbReference type="Pfam" id="PF00931">
    <property type="entry name" value="NB-ARC"/>
    <property type="match status" value="1"/>
</dbReference>
<dbReference type="SUPFAM" id="SSF52058">
    <property type="entry name" value="L domain-like"/>
    <property type="match status" value="1"/>
</dbReference>
<evidence type="ECO:0000259" key="8">
    <source>
        <dbReference type="Pfam" id="PF23559"/>
    </source>
</evidence>
<dbReference type="Gene3D" id="1.10.10.10">
    <property type="entry name" value="Winged helix-like DNA-binding domain superfamily/Winged helix DNA-binding domain"/>
    <property type="match status" value="1"/>
</dbReference>
<dbReference type="SUPFAM" id="SSF52540">
    <property type="entry name" value="P-loop containing nucleoside triphosphate hydrolases"/>
    <property type="match status" value="1"/>
</dbReference>
<accession>A0ABS8SN19</accession>
<evidence type="ECO:0000259" key="7">
    <source>
        <dbReference type="Pfam" id="PF00931"/>
    </source>
</evidence>
<evidence type="ECO:0000256" key="1">
    <source>
        <dbReference type="ARBA" id="ARBA00008894"/>
    </source>
</evidence>
<feature type="region of interest" description="Disordered" evidence="6">
    <location>
        <begin position="784"/>
        <end position="803"/>
    </location>
</feature>
<dbReference type="Gene3D" id="3.40.50.300">
    <property type="entry name" value="P-loop containing nucleotide triphosphate hydrolases"/>
    <property type="match status" value="1"/>
</dbReference>
<evidence type="ECO:0000259" key="9">
    <source>
        <dbReference type="Pfam" id="PF23598"/>
    </source>
</evidence>
<dbReference type="PANTHER" id="PTHR15140">
    <property type="entry name" value="TUBULIN-SPECIFIC CHAPERONE E"/>
    <property type="match status" value="1"/>
</dbReference>
<evidence type="ECO:0000313" key="11">
    <source>
        <dbReference type="Proteomes" id="UP000823775"/>
    </source>
</evidence>
<keyword evidence="11" id="KW-1185">Reference proteome</keyword>
<dbReference type="InterPro" id="IPR032675">
    <property type="entry name" value="LRR_dom_sf"/>
</dbReference>
<dbReference type="InterPro" id="IPR027417">
    <property type="entry name" value="P-loop_NTPase"/>
</dbReference>
<feature type="domain" description="Disease resistance protein winged helix" evidence="8">
    <location>
        <begin position="303"/>
        <end position="374"/>
    </location>
</feature>
<dbReference type="InterPro" id="IPR036388">
    <property type="entry name" value="WH-like_DNA-bd_sf"/>
</dbReference>
<keyword evidence="3" id="KW-0547">Nucleotide-binding</keyword>
<evidence type="ECO:0000313" key="10">
    <source>
        <dbReference type="EMBL" id="MCD7460173.1"/>
    </source>
</evidence>
<name>A0ABS8SN19_DATST</name>
<feature type="domain" description="NB-ARC" evidence="7">
    <location>
        <begin position="92"/>
        <end position="227"/>
    </location>
</feature>
<evidence type="ECO:0000256" key="3">
    <source>
        <dbReference type="ARBA" id="ARBA00022741"/>
    </source>
</evidence>
<dbReference type="EMBL" id="JACEIK010000638">
    <property type="protein sequence ID" value="MCD7460173.1"/>
    <property type="molecule type" value="Genomic_DNA"/>
</dbReference>
<keyword evidence="5" id="KW-0067">ATP-binding</keyword>
<keyword evidence="4" id="KW-0611">Plant defense</keyword>
<keyword evidence="2" id="KW-0677">Repeat</keyword>
<comment type="similarity">
    <text evidence="1">Belongs to the disease resistance NB-LRR family.</text>
</comment>
<dbReference type="Proteomes" id="UP000823775">
    <property type="component" value="Unassembled WGS sequence"/>
</dbReference>
<proteinExistence type="inferred from homology"/>
<dbReference type="Pfam" id="PF23598">
    <property type="entry name" value="LRR_14"/>
    <property type="match status" value="1"/>
</dbReference>
<gene>
    <name evidence="10" type="ORF">HAX54_042982</name>
</gene>
<reference evidence="10 11" key="1">
    <citation type="journal article" date="2021" name="BMC Genomics">
        <title>Datura genome reveals duplications of psychoactive alkaloid biosynthetic genes and high mutation rate following tissue culture.</title>
        <authorList>
            <person name="Rajewski A."/>
            <person name="Carter-House D."/>
            <person name="Stajich J."/>
            <person name="Litt A."/>
        </authorList>
    </citation>
    <scope>NUCLEOTIDE SEQUENCE [LARGE SCALE GENOMIC DNA]</scope>
    <source>
        <strain evidence="10">AR-01</strain>
    </source>
</reference>
<dbReference type="PANTHER" id="PTHR15140:SF45">
    <property type="entry name" value="LATE BLIGHT RESISTANCE PROTEIN HOMOLOG R1A-3"/>
    <property type="match status" value="1"/>
</dbReference>
<dbReference type="InterPro" id="IPR055414">
    <property type="entry name" value="LRR_R13L4/SHOC2-like"/>
</dbReference>
<sequence>MKDLQEKVKDLALQVEGKVESHIQRESQRTLLDVDSVKEQLIKQRKKNNLQVRNRAPVGSSSPRLHVSALENDMVGHKIEQDCMRSQLRGHSSQVEVISIVGMGGIGKSTFAKKMFFDPSNVSFFDIRGWITVSKDYNYRNILLCLLQDVTGVKEKLDKVSDENLADRLQKSLKGRRYLIVVDDIWSMEAWDEFRLWFPEYNNRSRILLTTRDMKAFGKKDCQTKFENVAKVVVENCKGLPLMISVVAGTLSSKWTLDEWNAVAQSVSSLVNLDDHQHCSKVLSLSYNHLPCHLKACFLYFGVFPKASEISVKKLIRLWIAEGLLELKGLERLEKVAVNLLHDLIAKSLVVVGKQSLDGKIKTCRIHDLLHDLCLIEAESDSLLYVEDLPISKTSIRVCPQGHRWVSVHPKRGCFSFIHFDELTHSKSRSLHISSNTTDWHLELELDHFKLLRVLDLETLSFGYFPSEILHLVSLRYLAVMVSEIPEDISISNLWNLQTLIVRPYIPELSGTMYLSNGIWKISQLRHLHSTRMFLYSLPKVSSANDVKYRPLENLQSISGLSPRCCTKKTFEGIKKVKELGIGGSTSDFNNKPKYLDNLIYLHELEALSIVSYSSEPDDVFLRLPCSDSFPPNLKKLTLCHTFLPWEDMTIISKLPKLEVLQLKARAFTGSEIVGETVWEVTEMGFPELKFLLLEKLHLDYWRATDDYFLCLERIIIKDCSSLQEIPEGFVDSMTLQLIELHQCYRSLVNSAERIKKEQLETFGNNMLKVYAFDKIRETDSDEDYGVSVEEVMEETDEDSEEE</sequence>
<protein>
    <recommendedName>
        <fullName evidence="12">NB-ARC domain-containing protein</fullName>
    </recommendedName>
</protein>
<evidence type="ECO:0000256" key="2">
    <source>
        <dbReference type="ARBA" id="ARBA00022737"/>
    </source>
</evidence>
<evidence type="ECO:0008006" key="12">
    <source>
        <dbReference type="Google" id="ProtNLM"/>
    </source>
</evidence>